<feature type="compositionally biased region" description="Polar residues" evidence="1">
    <location>
        <begin position="96"/>
        <end position="106"/>
    </location>
</feature>
<evidence type="ECO:0000313" key="2">
    <source>
        <dbReference type="EMBL" id="CAK1581916.1"/>
    </source>
</evidence>
<comment type="caution">
    <text evidence="2">The sequence shown here is derived from an EMBL/GenBank/DDBJ whole genome shotgun (WGS) entry which is preliminary data.</text>
</comment>
<feature type="compositionally biased region" description="Polar residues" evidence="1">
    <location>
        <begin position="232"/>
        <end position="259"/>
    </location>
</feature>
<reference evidence="2 3" key="1">
    <citation type="submission" date="2023-11" db="EMBL/GenBank/DDBJ databases">
        <authorList>
            <person name="Hedman E."/>
            <person name="Englund M."/>
            <person name="Stromberg M."/>
            <person name="Nyberg Akerstrom W."/>
            <person name="Nylinder S."/>
            <person name="Jareborg N."/>
            <person name="Kallberg Y."/>
            <person name="Kronander E."/>
        </authorList>
    </citation>
    <scope>NUCLEOTIDE SEQUENCE [LARGE SCALE GENOMIC DNA]</scope>
</reference>
<gene>
    <name evidence="2" type="ORF">PARMNEM_LOCUS3523</name>
</gene>
<feature type="region of interest" description="Disordered" evidence="1">
    <location>
        <begin position="75"/>
        <end position="106"/>
    </location>
</feature>
<evidence type="ECO:0000313" key="3">
    <source>
        <dbReference type="Proteomes" id="UP001314205"/>
    </source>
</evidence>
<keyword evidence="3" id="KW-1185">Reference proteome</keyword>
<organism evidence="2 3">
    <name type="scientific">Parnassius mnemosyne</name>
    <name type="common">clouded apollo</name>
    <dbReference type="NCBI Taxonomy" id="213953"/>
    <lineage>
        <taxon>Eukaryota</taxon>
        <taxon>Metazoa</taxon>
        <taxon>Ecdysozoa</taxon>
        <taxon>Arthropoda</taxon>
        <taxon>Hexapoda</taxon>
        <taxon>Insecta</taxon>
        <taxon>Pterygota</taxon>
        <taxon>Neoptera</taxon>
        <taxon>Endopterygota</taxon>
        <taxon>Lepidoptera</taxon>
        <taxon>Glossata</taxon>
        <taxon>Ditrysia</taxon>
        <taxon>Papilionoidea</taxon>
        <taxon>Papilionidae</taxon>
        <taxon>Parnassiinae</taxon>
        <taxon>Parnassini</taxon>
        <taxon>Parnassius</taxon>
        <taxon>Driopa</taxon>
    </lineage>
</organism>
<dbReference type="AlphaFoldDB" id="A0AAV1KFR6"/>
<dbReference type="Proteomes" id="UP001314205">
    <property type="component" value="Unassembled WGS sequence"/>
</dbReference>
<name>A0AAV1KFR6_9NEOP</name>
<feature type="compositionally biased region" description="Polar residues" evidence="1">
    <location>
        <begin position="75"/>
        <end position="88"/>
    </location>
</feature>
<feature type="non-terminal residue" evidence="2">
    <location>
        <position position="501"/>
    </location>
</feature>
<evidence type="ECO:0000256" key="1">
    <source>
        <dbReference type="SAM" id="MobiDB-lite"/>
    </source>
</evidence>
<accession>A0AAV1KFR6</accession>
<protein>
    <submittedName>
        <fullName evidence="2">Uncharacterized protein</fullName>
    </submittedName>
</protein>
<dbReference type="EMBL" id="CAVLGL010000035">
    <property type="protein sequence ID" value="CAK1581916.1"/>
    <property type="molecule type" value="Genomic_DNA"/>
</dbReference>
<sequence length="501" mass="56169">MFIITFLLTDDRPKNVPLTYSEITTIDSELAVSTVKPIQNTVVTDFDYDAFTNTEMTTAETYTSTDFTTTQNVKHTTSFPSESKNTVDNVHKDNTNESFNNASSTLLDSSDEDKTIVTSSLSTTSMTYHFTDTHYETRTASENSNPDMFDNKMEQDDLITTSKDKSYTMQGITRSDTTMDDLTLSTSTVEAVTKSTNNLVAEDTTPGISFYTEFNNQYQSTLDSDELVQSSSTINSESTVKPFSSRTETNGTTKYSNDNKLYKTPENQRKLNNNYTHVTSIPEFIKQNEIIDQVSTTTTMPNKTKTNNGIYNGLFVSTDNSKSDNDITTSSLFLNATETNIELDTSSLVTIYKDFSDNGSMKPLENEHLVTKPTYESTTTLILNEGETNDNIFTESTLVNDQIKNTFSEAILKPATEESSQTINTENTVRVITTSKSLDVKYTDTTDFPDNLETSTSSRNYMESNTLRSYIFTTNFQTDGQEVKKYDITTITSTPFEPDII</sequence>
<proteinExistence type="predicted"/>
<feature type="region of interest" description="Disordered" evidence="1">
    <location>
        <begin position="232"/>
        <end position="260"/>
    </location>
</feature>